<keyword evidence="2" id="KW-1185">Reference proteome</keyword>
<evidence type="ECO:0000313" key="2">
    <source>
        <dbReference type="Proteomes" id="UP000007015"/>
    </source>
</evidence>
<reference evidence="1 2" key="1">
    <citation type="journal article" date="2005" name="PLoS Biol.">
        <title>The genomes of Oryza sativa: a history of duplications.</title>
        <authorList>
            <person name="Yu J."/>
            <person name="Wang J."/>
            <person name="Lin W."/>
            <person name="Li S."/>
            <person name="Li H."/>
            <person name="Zhou J."/>
            <person name="Ni P."/>
            <person name="Dong W."/>
            <person name="Hu S."/>
            <person name="Zeng C."/>
            <person name="Zhang J."/>
            <person name="Zhang Y."/>
            <person name="Li R."/>
            <person name="Xu Z."/>
            <person name="Li S."/>
            <person name="Li X."/>
            <person name="Zheng H."/>
            <person name="Cong L."/>
            <person name="Lin L."/>
            <person name="Yin J."/>
            <person name="Geng J."/>
            <person name="Li G."/>
            <person name="Shi J."/>
            <person name="Liu J."/>
            <person name="Lv H."/>
            <person name="Li J."/>
            <person name="Wang J."/>
            <person name="Deng Y."/>
            <person name="Ran L."/>
            <person name="Shi X."/>
            <person name="Wang X."/>
            <person name="Wu Q."/>
            <person name="Li C."/>
            <person name="Ren X."/>
            <person name="Wang J."/>
            <person name="Wang X."/>
            <person name="Li D."/>
            <person name="Liu D."/>
            <person name="Zhang X."/>
            <person name="Ji Z."/>
            <person name="Zhao W."/>
            <person name="Sun Y."/>
            <person name="Zhang Z."/>
            <person name="Bao J."/>
            <person name="Han Y."/>
            <person name="Dong L."/>
            <person name="Ji J."/>
            <person name="Chen P."/>
            <person name="Wu S."/>
            <person name="Liu J."/>
            <person name="Xiao Y."/>
            <person name="Bu D."/>
            <person name="Tan J."/>
            <person name="Yang L."/>
            <person name="Ye C."/>
            <person name="Zhang J."/>
            <person name="Xu J."/>
            <person name="Zhou Y."/>
            <person name="Yu Y."/>
            <person name="Zhang B."/>
            <person name="Zhuang S."/>
            <person name="Wei H."/>
            <person name="Liu B."/>
            <person name="Lei M."/>
            <person name="Yu H."/>
            <person name="Li Y."/>
            <person name="Xu H."/>
            <person name="Wei S."/>
            <person name="He X."/>
            <person name="Fang L."/>
            <person name="Zhang Z."/>
            <person name="Zhang Y."/>
            <person name="Huang X."/>
            <person name="Su Z."/>
            <person name="Tong W."/>
            <person name="Li J."/>
            <person name="Tong Z."/>
            <person name="Li S."/>
            <person name="Ye J."/>
            <person name="Wang L."/>
            <person name="Fang L."/>
            <person name="Lei T."/>
            <person name="Chen C."/>
            <person name="Chen H."/>
            <person name="Xu Z."/>
            <person name="Li H."/>
            <person name="Huang H."/>
            <person name="Zhang F."/>
            <person name="Xu H."/>
            <person name="Li N."/>
            <person name="Zhao C."/>
            <person name="Li S."/>
            <person name="Dong L."/>
            <person name="Huang Y."/>
            <person name="Li L."/>
            <person name="Xi Y."/>
            <person name="Qi Q."/>
            <person name="Li W."/>
            <person name="Zhang B."/>
            <person name="Hu W."/>
            <person name="Zhang Y."/>
            <person name="Tian X."/>
            <person name="Jiao Y."/>
            <person name="Liang X."/>
            <person name="Jin J."/>
            <person name="Gao L."/>
            <person name="Zheng W."/>
            <person name="Hao B."/>
            <person name="Liu S."/>
            <person name="Wang W."/>
            <person name="Yuan L."/>
            <person name="Cao M."/>
            <person name="McDermott J."/>
            <person name="Samudrala R."/>
            <person name="Wang J."/>
            <person name="Wong G.K."/>
            <person name="Yang H."/>
        </authorList>
    </citation>
    <scope>NUCLEOTIDE SEQUENCE [LARGE SCALE GENOMIC DNA]</scope>
    <source>
        <strain evidence="2">cv. 93-11</strain>
    </source>
</reference>
<dbReference type="Gramene" id="BGIOSGA030170-TA">
    <property type="protein sequence ID" value="BGIOSGA030170-PA"/>
    <property type="gene ID" value="BGIOSGA030170"/>
</dbReference>
<evidence type="ECO:0000313" key="1">
    <source>
        <dbReference type="EMBL" id="EAZ08270.1"/>
    </source>
</evidence>
<dbReference type="Proteomes" id="UP000007015">
    <property type="component" value="Chromosome 9"/>
</dbReference>
<name>A2YYV9_ORYSI</name>
<dbReference type="AlphaFoldDB" id="A2YYV9"/>
<protein>
    <submittedName>
        <fullName evidence="1">Uncharacterized protein</fullName>
    </submittedName>
</protein>
<accession>A2YYV9</accession>
<dbReference type="HOGENOM" id="CLU_3017625_0_0_1"/>
<gene>
    <name evidence="1" type="ORF">OsI_30522</name>
</gene>
<dbReference type="EMBL" id="CM000134">
    <property type="protein sequence ID" value="EAZ08270.1"/>
    <property type="molecule type" value="Genomic_DNA"/>
</dbReference>
<organism evidence="1 2">
    <name type="scientific">Oryza sativa subsp. indica</name>
    <name type="common">Rice</name>
    <dbReference type="NCBI Taxonomy" id="39946"/>
    <lineage>
        <taxon>Eukaryota</taxon>
        <taxon>Viridiplantae</taxon>
        <taxon>Streptophyta</taxon>
        <taxon>Embryophyta</taxon>
        <taxon>Tracheophyta</taxon>
        <taxon>Spermatophyta</taxon>
        <taxon>Magnoliopsida</taxon>
        <taxon>Liliopsida</taxon>
        <taxon>Poales</taxon>
        <taxon>Poaceae</taxon>
        <taxon>BOP clade</taxon>
        <taxon>Oryzoideae</taxon>
        <taxon>Oryzeae</taxon>
        <taxon>Oryzinae</taxon>
        <taxon>Oryza</taxon>
        <taxon>Oryza sativa</taxon>
    </lineage>
</organism>
<proteinExistence type="predicted"/>
<sequence>MTGERWFPFGGEQSKSWRGTTTLRRIWKIDREKRLIEIQWLGENGVTWKHEDAENC</sequence>